<accession>A0A8J3CP34</accession>
<comment type="caution">
    <text evidence="1">The sequence shown here is derived from an EMBL/GenBank/DDBJ whole genome shotgun (WGS) entry which is preliminary data.</text>
</comment>
<reference evidence="1" key="2">
    <citation type="submission" date="2020-09" db="EMBL/GenBank/DDBJ databases">
        <authorList>
            <person name="Sun Q."/>
            <person name="Kim S."/>
        </authorList>
    </citation>
    <scope>NUCLEOTIDE SEQUENCE</scope>
    <source>
        <strain evidence="1">KCTC 32501</strain>
    </source>
</reference>
<dbReference type="AlphaFoldDB" id="A0A8J3CP34"/>
<sequence>MTFLATASGLMIDKVRSIAMLPFLCCVKKISKKPIKSSSKEHKIIAQAFSTQNI</sequence>
<protein>
    <submittedName>
        <fullName evidence="1">Uncharacterized protein</fullName>
    </submittedName>
</protein>
<dbReference type="EMBL" id="BMZG01000012">
    <property type="protein sequence ID" value="GHA78672.1"/>
    <property type="molecule type" value="Genomic_DNA"/>
</dbReference>
<evidence type="ECO:0000313" key="1">
    <source>
        <dbReference type="EMBL" id="GHA78672.1"/>
    </source>
</evidence>
<keyword evidence="2" id="KW-1185">Reference proteome</keyword>
<dbReference type="Proteomes" id="UP000614287">
    <property type="component" value="Unassembled WGS sequence"/>
</dbReference>
<name>A0A8J3CP34_9BURK</name>
<gene>
    <name evidence="1" type="ORF">GCM10009007_19760</name>
</gene>
<organism evidence="1 2">
    <name type="scientific">Formosimonas limnophila</name>
    <dbReference type="NCBI Taxonomy" id="1384487"/>
    <lineage>
        <taxon>Bacteria</taxon>
        <taxon>Pseudomonadati</taxon>
        <taxon>Pseudomonadota</taxon>
        <taxon>Betaproteobacteria</taxon>
        <taxon>Burkholderiales</taxon>
        <taxon>Burkholderiaceae</taxon>
        <taxon>Formosimonas</taxon>
    </lineage>
</organism>
<proteinExistence type="predicted"/>
<evidence type="ECO:0000313" key="2">
    <source>
        <dbReference type="Proteomes" id="UP000614287"/>
    </source>
</evidence>
<reference evidence="1" key="1">
    <citation type="journal article" date="2014" name="Int. J. Syst. Evol. Microbiol.">
        <title>Complete genome sequence of Corynebacterium casei LMG S-19264T (=DSM 44701T), isolated from a smear-ripened cheese.</title>
        <authorList>
            <consortium name="US DOE Joint Genome Institute (JGI-PGF)"/>
            <person name="Walter F."/>
            <person name="Albersmeier A."/>
            <person name="Kalinowski J."/>
            <person name="Ruckert C."/>
        </authorList>
    </citation>
    <scope>NUCLEOTIDE SEQUENCE</scope>
    <source>
        <strain evidence="1">KCTC 32501</strain>
    </source>
</reference>